<accession>A0A699JXS1</accession>
<dbReference type="PANTHER" id="PTHR45835">
    <property type="entry name" value="YALI0A06105P"/>
    <property type="match status" value="1"/>
</dbReference>
<organism evidence="1">
    <name type="scientific">Tanacetum cinerariifolium</name>
    <name type="common">Dalmatian daisy</name>
    <name type="synonym">Chrysanthemum cinerariifolium</name>
    <dbReference type="NCBI Taxonomy" id="118510"/>
    <lineage>
        <taxon>Eukaryota</taxon>
        <taxon>Viridiplantae</taxon>
        <taxon>Streptophyta</taxon>
        <taxon>Embryophyta</taxon>
        <taxon>Tracheophyta</taxon>
        <taxon>Spermatophyta</taxon>
        <taxon>Magnoliopsida</taxon>
        <taxon>eudicotyledons</taxon>
        <taxon>Gunneridae</taxon>
        <taxon>Pentapetalae</taxon>
        <taxon>asterids</taxon>
        <taxon>campanulids</taxon>
        <taxon>Asterales</taxon>
        <taxon>Asteraceae</taxon>
        <taxon>Asteroideae</taxon>
        <taxon>Anthemideae</taxon>
        <taxon>Anthemidinae</taxon>
        <taxon>Tanacetum</taxon>
    </lineage>
</organism>
<feature type="non-terminal residue" evidence="1">
    <location>
        <position position="1"/>
    </location>
</feature>
<protein>
    <submittedName>
        <fullName evidence="1">Putative reverse transcriptase domain-containing protein</fullName>
    </submittedName>
</protein>
<keyword evidence="1" id="KW-0695">RNA-directed DNA polymerase</keyword>
<evidence type="ECO:0000313" key="1">
    <source>
        <dbReference type="EMBL" id="GFA60292.1"/>
    </source>
</evidence>
<proteinExistence type="predicted"/>
<dbReference type="PANTHER" id="PTHR45835:SF103">
    <property type="entry name" value="RNA-DIRECTED DNA POLYMERASE"/>
    <property type="match status" value="1"/>
</dbReference>
<dbReference type="AlphaFoldDB" id="A0A699JXS1"/>
<sequence length="163" mass="18233">AAPFEVLYGRNCRSPVYWSEVGDSQLTGPKLIRETIEKIVQIKNRLLTTRSRQKSYSNVRHKPMEFKVGNMVMLKVSPWKGVIRFGKCGKLSPRTMSSPNHPTSNIKDAFSSNFLDYTTALPGNISPDPPDNLSNYLFALLAISPFHNVQAYNAVANEPPIPP</sequence>
<comment type="caution">
    <text evidence="1">The sequence shown here is derived from an EMBL/GenBank/DDBJ whole genome shotgun (WGS) entry which is preliminary data.</text>
</comment>
<keyword evidence="1" id="KW-0548">Nucleotidyltransferase</keyword>
<reference evidence="1" key="1">
    <citation type="journal article" date="2019" name="Sci. Rep.">
        <title>Draft genome of Tanacetum cinerariifolium, the natural source of mosquito coil.</title>
        <authorList>
            <person name="Yamashiro T."/>
            <person name="Shiraishi A."/>
            <person name="Satake H."/>
            <person name="Nakayama K."/>
        </authorList>
    </citation>
    <scope>NUCLEOTIDE SEQUENCE</scope>
</reference>
<keyword evidence="1" id="KW-0808">Transferase</keyword>
<gene>
    <name evidence="1" type="ORF">Tci_632264</name>
</gene>
<dbReference type="GO" id="GO:0003964">
    <property type="term" value="F:RNA-directed DNA polymerase activity"/>
    <property type="evidence" value="ECO:0007669"/>
    <property type="project" value="UniProtKB-KW"/>
</dbReference>
<dbReference type="EMBL" id="BKCJ010453362">
    <property type="protein sequence ID" value="GFA60292.1"/>
    <property type="molecule type" value="Genomic_DNA"/>
</dbReference>
<name>A0A699JXS1_TANCI</name>